<geneLocation type="plasmid" evidence="1 2">
    <name>pPlas1</name>
</geneLocation>
<proteinExistence type="predicted"/>
<name>A0A7H0YGZ4_9BACL</name>
<gene>
    <name evidence="1" type="ORF">IAQ67_28775</name>
</gene>
<sequence>MQYKMTAKFIFHNRTQLTVNWIESEKMKEGKDSTGAVGKVPLSVDEVEMHFRSVFLKYMKSKDRLSIPSITGYVEIIPFEEVFRMAFKVEEYKGGSTNA</sequence>
<protein>
    <submittedName>
        <fullName evidence="1">Uncharacterized protein</fullName>
    </submittedName>
</protein>
<evidence type="ECO:0000313" key="1">
    <source>
        <dbReference type="EMBL" id="QNR70352.1"/>
    </source>
</evidence>
<dbReference type="Proteomes" id="UP000516384">
    <property type="component" value="Plasmid pPlas1"/>
</dbReference>
<reference evidence="1 2" key="1">
    <citation type="submission" date="2020-09" db="EMBL/GenBank/DDBJ databases">
        <title>Characterization of Paenibacillus peoriae strain ZF390 with broad-spectrum antimicrobial activity as a potential biocontrol agent.</title>
        <authorList>
            <person name="Li L."/>
            <person name="Zhao Y."/>
            <person name="Li B."/>
            <person name="Xie X."/>
        </authorList>
    </citation>
    <scope>NUCLEOTIDE SEQUENCE [LARGE SCALE GENOMIC DNA]</scope>
    <source>
        <strain evidence="1 2">ZF390</strain>
        <plasmid evidence="1 2">pPlas1</plasmid>
    </source>
</reference>
<keyword evidence="1" id="KW-0614">Plasmid</keyword>
<dbReference type="EMBL" id="CP061173">
    <property type="protein sequence ID" value="QNR70352.1"/>
    <property type="molecule type" value="Genomic_DNA"/>
</dbReference>
<evidence type="ECO:0000313" key="2">
    <source>
        <dbReference type="Proteomes" id="UP000516384"/>
    </source>
</evidence>
<accession>A0A7H0YGZ4</accession>
<dbReference type="RefSeq" id="WP_190299659.1">
    <property type="nucleotide sequence ID" value="NZ_CP061173.1"/>
</dbReference>
<dbReference type="AlphaFoldDB" id="A0A7H0YGZ4"/>
<organism evidence="1 2">
    <name type="scientific">Paenibacillus peoriae</name>
    <dbReference type="NCBI Taxonomy" id="59893"/>
    <lineage>
        <taxon>Bacteria</taxon>
        <taxon>Bacillati</taxon>
        <taxon>Bacillota</taxon>
        <taxon>Bacilli</taxon>
        <taxon>Bacillales</taxon>
        <taxon>Paenibacillaceae</taxon>
        <taxon>Paenibacillus</taxon>
    </lineage>
</organism>